<dbReference type="EMBL" id="MTQA01000110">
    <property type="protein sequence ID" value="PNP78304.1"/>
    <property type="molecule type" value="Genomic_DNA"/>
</dbReference>
<gene>
    <name evidence="1" type="ORF">FNYG_08250</name>
</gene>
<protein>
    <submittedName>
        <fullName evidence="1">Uncharacterized protein</fullName>
    </submittedName>
</protein>
<dbReference type="STRING" id="42673.A0A2K0W7T1"/>
<keyword evidence="2" id="KW-1185">Reference proteome</keyword>
<comment type="caution">
    <text evidence="1">The sequence shown here is derived from an EMBL/GenBank/DDBJ whole genome shotgun (WGS) entry which is preliminary data.</text>
</comment>
<organism evidence="1 2">
    <name type="scientific">Gibberella nygamai</name>
    <name type="common">Bean root rot disease fungus</name>
    <name type="synonym">Fusarium nygamai</name>
    <dbReference type="NCBI Taxonomy" id="42673"/>
    <lineage>
        <taxon>Eukaryota</taxon>
        <taxon>Fungi</taxon>
        <taxon>Dikarya</taxon>
        <taxon>Ascomycota</taxon>
        <taxon>Pezizomycotina</taxon>
        <taxon>Sordariomycetes</taxon>
        <taxon>Hypocreomycetidae</taxon>
        <taxon>Hypocreales</taxon>
        <taxon>Nectriaceae</taxon>
        <taxon>Fusarium</taxon>
        <taxon>Fusarium fujikuroi species complex</taxon>
    </lineage>
</organism>
<proteinExistence type="predicted"/>
<dbReference type="OrthoDB" id="419183at2759"/>
<evidence type="ECO:0000313" key="2">
    <source>
        <dbReference type="Proteomes" id="UP000236664"/>
    </source>
</evidence>
<accession>A0A2K0W7T1</accession>
<evidence type="ECO:0000313" key="1">
    <source>
        <dbReference type="EMBL" id="PNP78304.1"/>
    </source>
</evidence>
<name>A0A2K0W7T1_GIBNY</name>
<dbReference type="Proteomes" id="UP000236664">
    <property type="component" value="Unassembled WGS sequence"/>
</dbReference>
<sequence length="108" mass="11237">MPTSVSSAVKPEWTDHSIKSRPTELMAPDLGMAGKSVLESLEGLASSTSRTIAWVVTYSINGNGTPLTDETLAAAKNADAVHLGGPGWGIGTVRPEQGLLKLCRGMST</sequence>
<dbReference type="AlphaFoldDB" id="A0A2K0W7T1"/>
<reference evidence="1 2" key="1">
    <citation type="submission" date="2017-06" db="EMBL/GenBank/DDBJ databases">
        <title>Genome of Fusarium nygamai isolate CS10214.</title>
        <authorList>
            <person name="Gardiner D.M."/>
            <person name="Obanor F."/>
            <person name="Kazan K."/>
        </authorList>
    </citation>
    <scope>NUCLEOTIDE SEQUENCE [LARGE SCALE GENOMIC DNA]</scope>
    <source>
        <strain evidence="1 2">CS10214</strain>
    </source>
</reference>